<gene>
    <name evidence="7" type="ORF">Cvel_14928</name>
</gene>
<reference evidence="7" key="1">
    <citation type="submission" date="2014-11" db="EMBL/GenBank/DDBJ databases">
        <authorList>
            <person name="Otto D Thomas"/>
            <person name="Naeem Raeece"/>
        </authorList>
    </citation>
    <scope>NUCLEOTIDE SEQUENCE</scope>
</reference>
<keyword evidence="2" id="KW-0802">TPR repeat</keyword>
<keyword evidence="4" id="KW-0812">Transmembrane</keyword>
<feature type="region of interest" description="Disordered" evidence="3">
    <location>
        <begin position="357"/>
        <end position="381"/>
    </location>
</feature>
<dbReference type="GO" id="GO:0003755">
    <property type="term" value="F:peptidyl-prolyl cis-trans isomerase activity"/>
    <property type="evidence" value="ECO:0007669"/>
    <property type="project" value="InterPro"/>
</dbReference>
<feature type="chain" id="PRO_5005188279" description="PPIase FKBP-type domain-containing protein" evidence="5">
    <location>
        <begin position="25"/>
        <end position="422"/>
    </location>
</feature>
<dbReference type="AlphaFoldDB" id="A0A0G4F456"/>
<evidence type="ECO:0000256" key="2">
    <source>
        <dbReference type="ARBA" id="ARBA00022803"/>
    </source>
</evidence>
<evidence type="ECO:0000256" key="1">
    <source>
        <dbReference type="ARBA" id="ARBA00022737"/>
    </source>
</evidence>
<sequence>MTTTVFQVLRLAPLLVQLVELGGAFFIPSDSSLTARKHPPRIRQTRLLPSHGLTGLADAVEEIAAPRRDSIVLEDDMIGGETGVELLRTVSGQSGDFFPITTDGGVMKRVLVQGEGPLSDIEGSVATVEYSGSVVGEDGEADEVFATASRMNARVGDSSYVKGWEIALKSMQMGEKAEFILSPKYGYGVKGVPPVIGPRKKLRFIIQIKGLTAPRRAMSSMQMDIELSSIGSELEERAAARAMEIAEARKKKGENEEEEELNLVQTIAQGLWKTAEVMWDEVTNPDLGRPRSMPVFTTPVLLVLFTIFGVWLGKALIDAGFFKLKGTEFMPQDQTIGGEDLDVLERVSKLGQNFAESGKKADLPPLPAPKPQDPATEALSNLLGVPVPSQREFSIPSEEAQKILDDPYYVPLRDLPQRGVRR</sequence>
<feature type="domain" description="PPIase FKBP-type" evidence="6">
    <location>
        <begin position="122"/>
        <end position="208"/>
    </location>
</feature>
<evidence type="ECO:0000256" key="5">
    <source>
        <dbReference type="SAM" id="SignalP"/>
    </source>
</evidence>
<feature type="signal peptide" evidence="5">
    <location>
        <begin position="1"/>
        <end position="24"/>
    </location>
</feature>
<dbReference type="Pfam" id="PF00254">
    <property type="entry name" value="FKBP_C"/>
    <property type="match status" value="1"/>
</dbReference>
<dbReference type="PANTHER" id="PTHR46674">
    <property type="entry name" value="INACTIVE PEPTIDYL-PROLYL CIS-TRANS ISOMERASE FKBP6"/>
    <property type="match status" value="1"/>
</dbReference>
<accession>A0A0G4F456</accession>
<dbReference type="PANTHER" id="PTHR46674:SF1">
    <property type="entry name" value="INACTIVE PEPTIDYL-PROLYL CIS-TRANS ISOMERASE FKBP6"/>
    <property type="match status" value="1"/>
</dbReference>
<dbReference type="InterPro" id="IPR042282">
    <property type="entry name" value="FKBP6/shu"/>
</dbReference>
<dbReference type="EMBL" id="CDMZ01000091">
    <property type="protein sequence ID" value="CEM06506.1"/>
    <property type="molecule type" value="Genomic_DNA"/>
</dbReference>
<proteinExistence type="predicted"/>
<name>A0A0G4F456_9ALVE</name>
<keyword evidence="5" id="KW-0732">Signal</keyword>
<dbReference type="InterPro" id="IPR001179">
    <property type="entry name" value="PPIase_FKBP_dom"/>
</dbReference>
<dbReference type="SUPFAM" id="SSF54534">
    <property type="entry name" value="FKBP-like"/>
    <property type="match status" value="1"/>
</dbReference>
<evidence type="ECO:0000256" key="3">
    <source>
        <dbReference type="SAM" id="MobiDB-lite"/>
    </source>
</evidence>
<dbReference type="Gene3D" id="3.10.50.40">
    <property type="match status" value="1"/>
</dbReference>
<dbReference type="InterPro" id="IPR046357">
    <property type="entry name" value="PPIase_dom_sf"/>
</dbReference>
<keyword evidence="1" id="KW-0677">Repeat</keyword>
<dbReference type="VEuPathDB" id="CryptoDB:Cvel_14928"/>
<organism evidence="7">
    <name type="scientific">Chromera velia CCMP2878</name>
    <dbReference type="NCBI Taxonomy" id="1169474"/>
    <lineage>
        <taxon>Eukaryota</taxon>
        <taxon>Sar</taxon>
        <taxon>Alveolata</taxon>
        <taxon>Colpodellida</taxon>
        <taxon>Chromeraceae</taxon>
        <taxon>Chromera</taxon>
    </lineage>
</organism>
<feature type="transmembrane region" description="Helical" evidence="4">
    <location>
        <begin position="293"/>
        <end position="313"/>
    </location>
</feature>
<protein>
    <recommendedName>
        <fullName evidence="6">PPIase FKBP-type domain-containing protein</fullName>
    </recommendedName>
</protein>
<evidence type="ECO:0000313" key="7">
    <source>
        <dbReference type="EMBL" id="CEM06506.1"/>
    </source>
</evidence>
<evidence type="ECO:0000256" key="4">
    <source>
        <dbReference type="SAM" id="Phobius"/>
    </source>
</evidence>
<evidence type="ECO:0000259" key="6">
    <source>
        <dbReference type="Pfam" id="PF00254"/>
    </source>
</evidence>
<keyword evidence="4" id="KW-0472">Membrane</keyword>
<keyword evidence="4" id="KW-1133">Transmembrane helix</keyword>